<dbReference type="STRING" id="317025.Tcr_0862"/>
<feature type="domain" description="N-acetyltransferase" evidence="1">
    <location>
        <begin position="1"/>
        <end position="128"/>
    </location>
</feature>
<dbReference type="EMBL" id="CP000109">
    <property type="protein sequence ID" value="ABB41458.1"/>
    <property type="molecule type" value="Genomic_DNA"/>
</dbReference>
<protein>
    <submittedName>
        <fullName evidence="2">Acetyltransferase, GNAT family</fullName>
    </submittedName>
</protein>
<dbReference type="eggNOG" id="COG0454">
    <property type="taxonomic scope" value="Bacteria"/>
</dbReference>
<sequence length="145" mass="16785">MTSPNTPHIQQAEGNTFRLGNHFLKKHKQVQAGRDDRLYVAQLDDMKIVGAFWLDIQPTYYWIRNVFVESSNRHLGTGSKLLQYAIKENQKIPYYCFNSPSLQPFYQSIGFEGILADELPDPLKIRLLRYQANGKNLMAMRFTAS</sequence>
<gene>
    <name evidence="2" type="ordered locus">Tcr_0862</name>
</gene>
<proteinExistence type="predicted"/>
<dbReference type="SUPFAM" id="SSF55729">
    <property type="entry name" value="Acyl-CoA N-acyltransferases (Nat)"/>
    <property type="match status" value="1"/>
</dbReference>
<dbReference type="Pfam" id="PF13508">
    <property type="entry name" value="Acetyltransf_7"/>
    <property type="match status" value="1"/>
</dbReference>
<dbReference type="KEGG" id="tcx:Tcr_0862"/>
<organism evidence="2">
    <name type="scientific">Hydrogenovibrio crunogenus (strain DSM 25203 / XCL-2)</name>
    <name type="common">Thiomicrospira crunogena</name>
    <dbReference type="NCBI Taxonomy" id="317025"/>
    <lineage>
        <taxon>Bacteria</taxon>
        <taxon>Pseudomonadati</taxon>
        <taxon>Pseudomonadota</taxon>
        <taxon>Gammaproteobacteria</taxon>
        <taxon>Thiotrichales</taxon>
        <taxon>Piscirickettsiaceae</taxon>
        <taxon>Hydrogenovibrio</taxon>
    </lineage>
</organism>
<evidence type="ECO:0000259" key="1">
    <source>
        <dbReference type="PROSITE" id="PS51186"/>
    </source>
</evidence>
<dbReference type="CDD" id="cd04301">
    <property type="entry name" value="NAT_SF"/>
    <property type="match status" value="1"/>
</dbReference>
<dbReference type="InterPro" id="IPR016181">
    <property type="entry name" value="Acyl_CoA_acyltransferase"/>
</dbReference>
<dbReference type="AlphaFoldDB" id="Q31HB5"/>
<dbReference type="Gene3D" id="3.40.630.30">
    <property type="match status" value="1"/>
</dbReference>
<keyword evidence="2" id="KW-0808">Transferase</keyword>
<dbReference type="InterPro" id="IPR000182">
    <property type="entry name" value="GNAT_dom"/>
</dbReference>
<dbReference type="HOGENOM" id="CLU_1786009_0_0_6"/>
<name>Q31HB5_HYDCU</name>
<evidence type="ECO:0000313" key="2">
    <source>
        <dbReference type="EMBL" id="ABB41458.1"/>
    </source>
</evidence>
<reference evidence="2" key="1">
    <citation type="submission" date="2006-07" db="EMBL/GenBank/DDBJ databases">
        <title>Complete sequence of Thiomicrospira crunogena XCL-2.</title>
        <authorList>
            <consortium name="US DOE Joint Genome Institute"/>
            <person name="Copeland A."/>
            <person name="Lucas S."/>
            <person name="Lapidus A."/>
            <person name="Barry K."/>
            <person name="Detter J.C."/>
            <person name="Glavina del Rio T."/>
            <person name="Hammon N."/>
            <person name="Israni S."/>
            <person name="Dalin E."/>
            <person name="Tice H."/>
            <person name="Pitluck S."/>
            <person name="Chain P."/>
            <person name="Malfatti S."/>
            <person name="Shin M."/>
            <person name="Vergez L."/>
            <person name="Schmutz J."/>
            <person name="Larimer F."/>
            <person name="Land M."/>
            <person name="Hauser L."/>
            <person name="Kyrpides N."/>
            <person name="Lykidis A."/>
            <person name="Scott K.M."/>
            <person name="Sievert S."/>
            <person name="Kerfeld C."/>
            <person name="Freyermuth S."/>
            <person name="Dobrinski K."/>
            <person name="Boller A."/>
            <person name="Fitzpatrick K."/>
            <person name="Thoma P."/>
            <person name="Moore J."/>
            <person name="Richardson P."/>
        </authorList>
    </citation>
    <scope>NUCLEOTIDE SEQUENCE</scope>
    <source>
        <strain evidence="2">XCL-2</strain>
    </source>
</reference>
<dbReference type="PROSITE" id="PS51186">
    <property type="entry name" value="GNAT"/>
    <property type="match status" value="1"/>
</dbReference>
<dbReference type="OrthoDB" id="8780005at2"/>
<dbReference type="GO" id="GO:0016747">
    <property type="term" value="F:acyltransferase activity, transferring groups other than amino-acyl groups"/>
    <property type="evidence" value="ECO:0007669"/>
    <property type="project" value="InterPro"/>
</dbReference>
<accession>Q31HB5</accession>